<dbReference type="AlphaFoldDB" id="A0AAW4MZ48"/>
<organism evidence="1 3">
    <name type="scientific">Catenibacterium mitsuokai</name>
    <dbReference type="NCBI Taxonomy" id="100886"/>
    <lineage>
        <taxon>Bacteria</taxon>
        <taxon>Bacillati</taxon>
        <taxon>Bacillota</taxon>
        <taxon>Erysipelotrichia</taxon>
        <taxon>Erysipelotrichales</taxon>
        <taxon>Coprobacillaceae</taxon>
        <taxon>Catenibacterium</taxon>
    </lineage>
</organism>
<keyword evidence="1" id="KW-0238">DNA-binding</keyword>
<keyword evidence="4" id="KW-1185">Reference proteome</keyword>
<dbReference type="PANTHER" id="PTHR35145:SF1">
    <property type="entry name" value="CYTOPLASMIC PROTEIN"/>
    <property type="match status" value="1"/>
</dbReference>
<sequence length="318" mass="37743">MKDYRRYHCDENKLIDYGFKKQGHNYIYKKDILDGDFSIEVIINDILEAKVYDSDTDEEYTNIRLVGKQGKFVQKVRQAYEECIEDILTHCFVYDYFIFPQSKRLAHLIEEKYHVLPEHPFTNGDSFVFRNNDKWFGLIMHTDYSKFLDKQGEVECLNIKAPIDTVDHPSIYPAFHMNKKHWISILLDETLSDEDIMFLVDQSYQTTVICEDWVIPASPKRFDLIESFSQSDTIRWHQKGNIHQGAIVYIYYGAPYSAIMYKCQVIKNDETSMLLKRLKTYDPSFYPLEVLKKYQLRAIRSARHIPKELKEYIGNTDK</sequence>
<evidence type="ECO:0000313" key="3">
    <source>
        <dbReference type="Proteomes" id="UP001196408"/>
    </source>
</evidence>
<dbReference type="EMBL" id="JAHOEF010000054">
    <property type="protein sequence ID" value="MBV3383187.1"/>
    <property type="molecule type" value="Genomic_DNA"/>
</dbReference>
<evidence type="ECO:0000313" key="4">
    <source>
        <dbReference type="Proteomes" id="UP001197492"/>
    </source>
</evidence>
<dbReference type="InterPro" id="IPR058532">
    <property type="entry name" value="YjbR/MT2646/Rv2570-like"/>
</dbReference>
<evidence type="ECO:0000313" key="2">
    <source>
        <dbReference type="EMBL" id="MBV3393196.1"/>
    </source>
</evidence>
<protein>
    <submittedName>
        <fullName evidence="1">MmcQ/YjbR family DNA-binding protein</fullName>
    </submittedName>
</protein>
<name>A0AAW4MZ48_9FIRM</name>
<dbReference type="EMBL" id="JAHOEL010000052">
    <property type="protein sequence ID" value="MBV3393196.1"/>
    <property type="molecule type" value="Genomic_DNA"/>
</dbReference>
<accession>A0AAW4MZ48</accession>
<comment type="caution">
    <text evidence="1">The sequence shown here is derived from an EMBL/GenBank/DDBJ whole genome shotgun (WGS) entry which is preliminary data.</text>
</comment>
<dbReference type="Pfam" id="PF04237">
    <property type="entry name" value="YjbR"/>
    <property type="match status" value="1"/>
</dbReference>
<dbReference type="InterPro" id="IPR007351">
    <property type="entry name" value="YjbR"/>
</dbReference>
<dbReference type="RefSeq" id="WP_217747946.1">
    <property type="nucleotide sequence ID" value="NZ_JAHOEB010000053.1"/>
</dbReference>
<reference evidence="1 4" key="1">
    <citation type="submission" date="2021-06" db="EMBL/GenBank/DDBJ databases">
        <title>Collection of gut derived symbiotic bacterial strains cultured from healthy donors.</title>
        <authorList>
            <person name="Lin H."/>
            <person name="Littmann E."/>
            <person name="Pamer E.G."/>
        </authorList>
    </citation>
    <scope>NUCLEOTIDE SEQUENCE</scope>
    <source>
        <strain evidence="2 4">MSK.21.70</strain>
        <strain evidence="1">MSK.21.82</strain>
    </source>
</reference>
<dbReference type="GO" id="GO:0003677">
    <property type="term" value="F:DNA binding"/>
    <property type="evidence" value="ECO:0007669"/>
    <property type="project" value="UniProtKB-KW"/>
</dbReference>
<dbReference type="Proteomes" id="UP001197492">
    <property type="component" value="Unassembled WGS sequence"/>
</dbReference>
<gene>
    <name evidence="1" type="ORF">KSV97_08140</name>
    <name evidence="2" type="ORF">KSW06_08005</name>
</gene>
<dbReference type="PANTHER" id="PTHR35145">
    <property type="entry name" value="CYTOPLASMIC PROTEIN-RELATED"/>
    <property type="match status" value="1"/>
</dbReference>
<dbReference type="Proteomes" id="UP001196408">
    <property type="component" value="Unassembled WGS sequence"/>
</dbReference>
<proteinExistence type="predicted"/>
<evidence type="ECO:0000313" key="1">
    <source>
        <dbReference type="EMBL" id="MBV3383187.1"/>
    </source>
</evidence>